<dbReference type="GO" id="GO:0005737">
    <property type="term" value="C:cytoplasm"/>
    <property type="evidence" value="ECO:0007669"/>
    <property type="project" value="TreeGrafter"/>
</dbReference>
<comment type="caution">
    <text evidence="6">The sequence shown here is derived from an EMBL/GenBank/DDBJ whole genome shotgun (WGS) entry which is preliminary data.</text>
</comment>
<dbReference type="GO" id="GO:0008270">
    <property type="term" value="F:zinc ion binding"/>
    <property type="evidence" value="ECO:0007669"/>
    <property type="project" value="UniProtKB-KW"/>
</dbReference>
<dbReference type="InterPro" id="IPR045129">
    <property type="entry name" value="RNF123/RKP/RSPRY1"/>
</dbReference>
<dbReference type="InterPro" id="IPR057987">
    <property type="entry name" value="TPR_RNF123/RKP"/>
</dbReference>
<feature type="transmembrane region" description="Helical" evidence="4">
    <location>
        <begin position="12"/>
        <end position="27"/>
    </location>
</feature>
<dbReference type="Proteomes" id="UP000821853">
    <property type="component" value="Chromosome 10"/>
</dbReference>
<keyword evidence="4" id="KW-0812">Transmembrane</keyword>
<name>A0A9J6FL64_HAELO</name>
<protein>
    <recommendedName>
        <fullName evidence="5">E3 ubiquitin-protein ligase RNF123/RKP TPR repeat domain-containing protein</fullName>
    </recommendedName>
</protein>
<dbReference type="Pfam" id="PF13920">
    <property type="entry name" value="zf-C3HC4_3"/>
    <property type="match status" value="1"/>
</dbReference>
<dbReference type="SUPFAM" id="SSF57850">
    <property type="entry name" value="RING/U-box"/>
    <property type="match status" value="1"/>
</dbReference>
<evidence type="ECO:0000256" key="4">
    <source>
        <dbReference type="SAM" id="Phobius"/>
    </source>
</evidence>
<keyword evidence="1" id="KW-0479">Metal-binding</keyword>
<proteinExistence type="predicted"/>
<dbReference type="Gene3D" id="3.30.40.10">
    <property type="entry name" value="Zinc/RING finger domain, C3HC4 (zinc finger)"/>
    <property type="match status" value="1"/>
</dbReference>
<dbReference type="VEuPathDB" id="VectorBase:HLOH_041639"/>
<evidence type="ECO:0000256" key="2">
    <source>
        <dbReference type="ARBA" id="ARBA00022771"/>
    </source>
</evidence>
<evidence type="ECO:0000256" key="1">
    <source>
        <dbReference type="ARBA" id="ARBA00022723"/>
    </source>
</evidence>
<dbReference type="PANTHER" id="PTHR13363:SF5">
    <property type="entry name" value="E3 UBIQUITIN-PROTEIN LIGASE RNF123"/>
    <property type="match status" value="1"/>
</dbReference>
<keyword evidence="3" id="KW-0862">Zinc</keyword>
<dbReference type="InterPro" id="IPR013083">
    <property type="entry name" value="Znf_RING/FYVE/PHD"/>
</dbReference>
<organism evidence="6 7">
    <name type="scientific">Haemaphysalis longicornis</name>
    <name type="common">Bush tick</name>
    <dbReference type="NCBI Taxonomy" id="44386"/>
    <lineage>
        <taxon>Eukaryota</taxon>
        <taxon>Metazoa</taxon>
        <taxon>Ecdysozoa</taxon>
        <taxon>Arthropoda</taxon>
        <taxon>Chelicerata</taxon>
        <taxon>Arachnida</taxon>
        <taxon>Acari</taxon>
        <taxon>Parasitiformes</taxon>
        <taxon>Ixodida</taxon>
        <taxon>Ixodoidea</taxon>
        <taxon>Ixodidae</taxon>
        <taxon>Haemaphysalinae</taxon>
        <taxon>Haemaphysalis</taxon>
    </lineage>
</organism>
<dbReference type="EMBL" id="JABSTR010000002">
    <property type="protein sequence ID" value="KAH9363551.1"/>
    <property type="molecule type" value="Genomic_DNA"/>
</dbReference>
<keyword evidence="4" id="KW-1133">Transmembrane helix</keyword>
<keyword evidence="2" id="KW-0863">Zinc-finger</keyword>
<keyword evidence="7" id="KW-1185">Reference proteome</keyword>
<dbReference type="PANTHER" id="PTHR13363">
    <property type="entry name" value="RING FINGER AND SRY DOMAIN-CONTAINING"/>
    <property type="match status" value="1"/>
</dbReference>
<sequence length="170" mass="18082">MDVSGLEAIDHFPIISAVMGILVALLLKGSGIGRHRETALSALLAEPCFQLSSLEFLLGGGGGTSSSMMQEGASEDTKGSDGLPVFSLANCESSSSRNAIARQLVQLVQSRQPPPVTFDEDHVCTICYAQGNSVRFVPCGHHVCILTHLANSKECFFCKAVVEKLDPCRT</sequence>
<reference evidence="6 7" key="1">
    <citation type="journal article" date="2020" name="Cell">
        <title>Large-Scale Comparative Analyses of Tick Genomes Elucidate Their Genetic Diversity and Vector Capacities.</title>
        <authorList>
            <consortium name="Tick Genome and Microbiome Consortium (TIGMIC)"/>
            <person name="Jia N."/>
            <person name="Wang J."/>
            <person name="Shi W."/>
            <person name="Du L."/>
            <person name="Sun Y."/>
            <person name="Zhan W."/>
            <person name="Jiang J.F."/>
            <person name="Wang Q."/>
            <person name="Zhang B."/>
            <person name="Ji P."/>
            <person name="Bell-Sakyi L."/>
            <person name="Cui X.M."/>
            <person name="Yuan T.T."/>
            <person name="Jiang B.G."/>
            <person name="Yang W.F."/>
            <person name="Lam T.T."/>
            <person name="Chang Q.C."/>
            <person name="Ding S.J."/>
            <person name="Wang X.J."/>
            <person name="Zhu J.G."/>
            <person name="Ruan X.D."/>
            <person name="Zhao L."/>
            <person name="Wei J.T."/>
            <person name="Ye R.Z."/>
            <person name="Que T.C."/>
            <person name="Du C.H."/>
            <person name="Zhou Y.H."/>
            <person name="Cheng J.X."/>
            <person name="Dai P.F."/>
            <person name="Guo W.B."/>
            <person name="Han X.H."/>
            <person name="Huang E.J."/>
            <person name="Li L.F."/>
            <person name="Wei W."/>
            <person name="Gao Y.C."/>
            <person name="Liu J.Z."/>
            <person name="Shao H.Z."/>
            <person name="Wang X."/>
            <person name="Wang C.C."/>
            <person name="Yang T.C."/>
            <person name="Huo Q.B."/>
            <person name="Li W."/>
            <person name="Chen H.Y."/>
            <person name="Chen S.E."/>
            <person name="Zhou L.G."/>
            <person name="Ni X.B."/>
            <person name="Tian J.H."/>
            <person name="Sheng Y."/>
            <person name="Liu T."/>
            <person name="Pan Y.S."/>
            <person name="Xia L.Y."/>
            <person name="Li J."/>
            <person name="Zhao F."/>
            <person name="Cao W.C."/>
        </authorList>
    </citation>
    <scope>NUCLEOTIDE SEQUENCE [LARGE SCALE GENOMIC DNA]</scope>
    <source>
        <strain evidence="6">HaeL-2018</strain>
    </source>
</reference>
<dbReference type="GO" id="GO:0004842">
    <property type="term" value="F:ubiquitin-protein transferase activity"/>
    <property type="evidence" value="ECO:0007669"/>
    <property type="project" value="InterPro"/>
</dbReference>
<evidence type="ECO:0000313" key="6">
    <source>
        <dbReference type="EMBL" id="KAH9363551.1"/>
    </source>
</evidence>
<dbReference type="Pfam" id="PF25576">
    <property type="entry name" value="TPR_RNF123"/>
    <property type="match status" value="1"/>
</dbReference>
<keyword evidence="4" id="KW-0472">Membrane</keyword>
<evidence type="ECO:0000259" key="5">
    <source>
        <dbReference type="Pfam" id="PF25576"/>
    </source>
</evidence>
<evidence type="ECO:0000313" key="7">
    <source>
        <dbReference type="Proteomes" id="UP000821853"/>
    </source>
</evidence>
<dbReference type="AlphaFoldDB" id="A0A9J6FL64"/>
<dbReference type="OrthoDB" id="258495at2759"/>
<feature type="domain" description="E3 ubiquitin-protein ligase RNF123/RKP TPR repeat" evidence="5">
    <location>
        <begin position="3"/>
        <end position="64"/>
    </location>
</feature>
<dbReference type="GO" id="GO:0051603">
    <property type="term" value="P:proteolysis involved in protein catabolic process"/>
    <property type="evidence" value="ECO:0007669"/>
    <property type="project" value="TreeGrafter"/>
</dbReference>
<gene>
    <name evidence="6" type="ORF">HPB48_005916</name>
</gene>
<accession>A0A9J6FL64</accession>
<evidence type="ECO:0000256" key="3">
    <source>
        <dbReference type="ARBA" id="ARBA00022833"/>
    </source>
</evidence>